<evidence type="ECO:0000256" key="2">
    <source>
        <dbReference type="SAM" id="Phobius"/>
    </source>
</evidence>
<organism evidence="4 5">
    <name type="scientific">Lineolata rhizophorae</name>
    <dbReference type="NCBI Taxonomy" id="578093"/>
    <lineage>
        <taxon>Eukaryota</taxon>
        <taxon>Fungi</taxon>
        <taxon>Dikarya</taxon>
        <taxon>Ascomycota</taxon>
        <taxon>Pezizomycotina</taxon>
        <taxon>Dothideomycetes</taxon>
        <taxon>Dothideomycetes incertae sedis</taxon>
        <taxon>Lineolatales</taxon>
        <taxon>Lineolataceae</taxon>
        <taxon>Lineolata</taxon>
    </lineage>
</organism>
<evidence type="ECO:0000313" key="4">
    <source>
        <dbReference type="EMBL" id="KAF2454644.1"/>
    </source>
</evidence>
<keyword evidence="5" id="KW-1185">Reference proteome</keyword>
<protein>
    <submittedName>
        <fullName evidence="4">Glycosyl hydrolase</fullName>
    </submittedName>
</protein>
<gene>
    <name evidence="4" type="ORF">BDY21DRAFT_290820</name>
</gene>
<evidence type="ECO:0000259" key="3">
    <source>
        <dbReference type="PROSITE" id="PS51762"/>
    </source>
</evidence>
<evidence type="ECO:0000256" key="1">
    <source>
        <dbReference type="ARBA" id="ARBA00006865"/>
    </source>
</evidence>
<accession>A0A6A6NT76</accession>
<dbReference type="Gene3D" id="2.60.120.200">
    <property type="match status" value="1"/>
</dbReference>
<dbReference type="InterPro" id="IPR000757">
    <property type="entry name" value="Beta-glucanase-like"/>
</dbReference>
<feature type="domain" description="GH16" evidence="3">
    <location>
        <begin position="123"/>
        <end position="438"/>
    </location>
</feature>
<dbReference type="AlphaFoldDB" id="A0A6A6NT76"/>
<dbReference type="Pfam" id="PF00722">
    <property type="entry name" value="Glyco_hydro_16"/>
    <property type="match status" value="1"/>
</dbReference>
<dbReference type="Proteomes" id="UP000799766">
    <property type="component" value="Unassembled WGS sequence"/>
</dbReference>
<dbReference type="EMBL" id="MU001690">
    <property type="protein sequence ID" value="KAF2454644.1"/>
    <property type="molecule type" value="Genomic_DNA"/>
</dbReference>
<comment type="similarity">
    <text evidence="1">Belongs to the glycosyl hydrolase 16 family.</text>
</comment>
<dbReference type="FunFam" id="2.60.120.200:FF:000178">
    <property type="entry name" value="Glycoside hydrolase family 16 protein"/>
    <property type="match status" value="1"/>
</dbReference>
<dbReference type="PANTHER" id="PTHR10963:SF55">
    <property type="entry name" value="GLYCOSIDE HYDROLASE FAMILY 16 PROTEIN"/>
    <property type="match status" value="1"/>
</dbReference>
<sequence>MQSNCSSYEHELCTFSNDGIHARSESDPAPAPRRTRHKFKSYRLKGDYEQPWRSDKRMNRTKYNNYIIWGFFVIALCLSGYTWYLANDQASHYEYCLVMNDDFSTLNEDFWSHEINGFGTGSFDWTTTDSSNSFVDSNGLHIIPTLTNETTDITTDQIFDGYSLNLTRAGGDSSCTGSNNMACAIRSNATTGATLPPVRSARLSTKGKKTVKYGRVEVTAKLPAGDWLWPAIWMMPEDSVYGAWPASGEIDIMESRGNEVEYSEGGRDVVISTLHWGPTPKTDAYWRSSRGKALRRTDYTKGFHTFGIEWSSDYIFTYIDSRLRQVLYYDFKGKKNMWQRGYFAEQTENSSLLEDPWSHTGNANTPFDQEFFLILNVAVGSRNGWFQDGKGEKPWLDDSTSAAADFLRAAGKWLPTWGDGDDRGMTVKSVKMWQQGACP</sequence>
<name>A0A6A6NT76_9PEZI</name>
<keyword evidence="2" id="KW-0472">Membrane</keyword>
<proteinExistence type="inferred from homology"/>
<dbReference type="SUPFAM" id="SSF49899">
    <property type="entry name" value="Concanavalin A-like lectins/glucanases"/>
    <property type="match status" value="1"/>
</dbReference>
<dbReference type="InterPro" id="IPR050546">
    <property type="entry name" value="Glycosyl_Hydrlase_16"/>
</dbReference>
<reference evidence="4" key="1">
    <citation type="journal article" date="2020" name="Stud. Mycol.">
        <title>101 Dothideomycetes genomes: a test case for predicting lifestyles and emergence of pathogens.</title>
        <authorList>
            <person name="Haridas S."/>
            <person name="Albert R."/>
            <person name="Binder M."/>
            <person name="Bloem J."/>
            <person name="Labutti K."/>
            <person name="Salamov A."/>
            <person name="Andreopoulos B."/>
            <person name="Baker S."/>
            <person name="Barry K."/>
            <person name="Bills G."/>
            <person name="Bluhm B."/>
            <person name="Cannon C."/>
            <person name="Castanera R."/>
            <person name="Culley D."/>
            <person name="Daum C."/>
            <person name="Ezra D."/>
            <person name="Gonzalez J."/>
            <person name="Henrissat B."/>
            <person name="Kuo A."/>
            <person name="Liang C."/>
            <person name="Lipzen A."/>
            <person name="Lutzoni F."/>
            <person name="Magnuson J."/>
            <person name="Mondo S."/>
            <person name="Nolan M."/>
            <person name="Ohm R."/>
            <person name="Pangilinan J."/>
            <person name="Park H.-J."/>
            <person name="Ramirez L."/>
            <person name="Alfaro M."/>
            <person name="Sun H."/>
            <person name="Tritt A."/>
            <person name="Yoshinaga Y."/>
            <person name="Zwiers L.-H."/>
            <person name="Turgeon B."/>
            <person name="Goodwin S."/>
            <person name="Spatafora J."/>
            <person name="Crous P."/>
            <person name="Grigoriev I."/>
        </authorList>
    </citation>
    <scope>NUCLEOTIDE SEQUENCE</scope>
    <source>
        <strain evidence="4">ATCC 16933</strain>
    </source>
</reference>
<dbReference type="InterPro" id="IPR013320">
    <property type="entry name" value="ConA-like_dom_sf"/>
</dbReference>
<feature type="transmembrane region" description="Helical" evidence="2">
    <location>
        <begin position="66"/>
        <end position="86"/>
    </location>
</feature>
<keyword evidence="4" id="KW-0378">Hydrolase</keyword>
<keyword evidence="2" id="KW-1133">Transmembrane helix</keyword>
<dbReference type="PANTHER" id="PTHR10963">
    <property type="entry name" value="GLYCOSYL HYDROLASE-RELATED"/>
    <property type="match status" value="1"/>
</dbReference>
<evidence type="ECO:0000313" key="5">
    <source>
        <dbReference type="Proteomes" id="UP000799766"/>
    </source>
</evidence>
<keyword evidence="2" id="KW-0812">Transmembrane</keyword>
<dbReference type="GO" id="GO:0004553">
    <property type="term" value="F:hydrolase activity, hydrolyzing O-glycosyl compounds"/>
    <property type="evidence" value="ECO:0007669"/>
    <property type="project" value="InterPro"/>
</dbReference>
<dbReference type="GO" id="GO:0005975">
    <property type="term" value="P:carbohydrate metabolic process"/>
    <property type="evidence" value="ECO:0007669"/>
    <property type="project" value="InterPro"/>
</dbReference>
<dbReference type="PROSITE" id="PS51762">
    <property type="entry name" value="GH16_2"/>
    <property type="match status" value="1"/>
</dbReference>
<dbReference type="OrthoDB" id="4781at2759"/>